<keyword evidence="4" id="KW-0812">Transmembrane</keyword>
<dbReference type="PRINTS" id="PR00722">
    <property type="entry name" value="CHYMOTRYPSIN"/>
</dbReference>
<organism evidence="7 8">
    <name type="scientific">Pieris macdunnoughi</name>
    <dbReference type="NCBI Taxonomy" id="345717"/>
    <lineage>
        <taxon>Eukaryota</taxon>
        <taxon>Metazoa</taxon>
        <taxon>Ecdysozoa</taxon>
        <taxon>Arthropoda</taxon>
        <taxon>Hexapoda</taxon>
        <taxon>Insecta</taxon>
        <taxon>Pterygota</taxon>
        <taxon>Neoptera</taxon>
        <taxon>Endopterygota</taxon>
        <taxon>Lepidoptera</taxon>
        <taxon>Glossata</taxon>
        <taxon>Ditrysia</taxon>
        <taxon>Papilionoidea</taxon>
        <taxon>Pieridae</taxon>
        <taxon>Pierinae</taxon>
        <taxon>Pieris</taxon>
    </lineage>
</organism>
<dbReference type="GO" id="GO:0004252">
    <property type="term" value="F:serine-type endopeptidase activity"/>
    <property type="evidence" value="ECO:0007669"/>
    <property type="project" value="InterPro"/>
</dbReference>
<comment type="similarity">
    <text evidence="2">Belongs to the peptidase S1 family. CLIP subfamily.</text>
</comment>
<dbReference type="InterPro" id="IPR001254">
    <property type="entry name" value="Trypsin_dom"/>
</dbReference>
<evidence type="ECO:0000256" key="5">
    <source>
        <dbReference type="SAM" id="SignalP"/>
    </source>
</evidence>
<dbReference type="InterPro" id="IPR051487">
    <property type="entry name" value="Ser/Thr_Proteases_Immune/Dev"/>
</dbReference>
<keyword evidence="3" id="KW-0720">Serine protease</keyword>
<evidence type="ECO:0000256" key="2">
    <source>
        <dbReference type="ARBA" id="ARBA00024195"/>
    </source>
</evidence>
<keyword evidence="8" id="KW-1185">Reference proteome</keyword>
<dbReference type="SMART" id="SM00020">
    <property type="entry name" value="Tryp_SPc"/>
    <property type="match status" value="1"/>
</dbReference>
<keyword evidence="3" id="KW-0378">Hydrolase</keyword>
<dbReference type="AlphaFoldDB" id="A0A821RBS6"/>
<dbReference type="PROSITE" id="PS00135">
    <property type="entry name" value="TRYPSIN_SER"/>
    <property type="match status" value="1"/>
</dbReference>
<dbReference type="CDD" id="cd00190">
    <property type="entry name" value="Tryp_SPc"/>
    <property type="match status" value="1"/>
</dbReference>
<dbReference type="OrthoDB" id="10061449at2759"/>
<dbReference type="InterPro" id="IPR033116">
    <property type="entry name" value="TRYPSIN_SER"/>
</dbReference>
<sequence>MLTIVFFIITLAHTKCEVDRRIITTLRYSKSYVKPFVVNGKPAVVGEVPYLVSIKEPTRRLGHGRIIWRNLCGGSIIDELRVLTAAHCFEGNQFYYYRHPELLRLVAGNLRTDLTHSGRTETTIISQWRNIDRVILHRHFNFPDNDIALVFADVKWSFLRNVDYIVPASVNKDYPQTCRSAGFGRIGPQLSDMISPSLLVAQIYVLTRWHCTKMWEMNMNSFVCTDSSVTDISRGDSGGPLACRGTLDPQEENQRELLVGVVSGKNFDKTSIYTRVSAYRDWIDRNGSVIILHNLILLVTIVYVKAIMHWAARWAVPPKYKARRADYAALVASIVAVEPP</sequence>
<dbReference type="Pfam" id="PF00089">
    <property type="entry name" value="Trypsin"/>
    <property type="match status" value="1"/>
</dbReference>
<evidence type="ECO:0000313" key="7">
    <source>
        <dbReference type="EMBL" id="CAF4840912.1"/>
    </source>
</evidence>
<feature type="domain" description="Peptidase S1" evidence="6">
    <location>
        <begin position="37"/>
        <end position="288"/>
    </location>
</feature>
<proteinExistence type="inferred from homology"/>
<keyword evidence="4" id="KW-0472">Membrane</keyword>
<evidence type="ECO:0000256" key="3">
    <source>
        <dbReference type="RuleBase" id="RU363034"/>
    </source>
</evidence>
<dbReference type="Proteomes" id="UP000663880">
    <property type="component" value="Unassembled WGS sequence"/>
</dbReference>
<dbReference type="EMBL" id="CAJOBZ010000013">
    <property type="protein sequence ID" value="CAF4840912.1"/>
    <property type="molecule type" value="Genomic_DNA"/>
</dbReference>
<dbReference type="SUPFAM" id="SSF50494">
    <property type="entry name" value="Trypsin-like serine proteases"/>
    <property type="match status" value="1"/>
</dbReference>
<protein>
    <recommendedName>
        <fullName evidence="6">Peptidase S1 domain-containing protein</fullName>
    </recommendedName>
</protein>
<feature type="signal peptide" evidence="5">
    <location>
        <begin position="1"/>
        <end position="16"/>
    </location>
</feature>
<dbReference type="InterPro" id="IPR009003">
    <property type="entry name" value="Peptidase_S1_PA"/>
</dbReference>
<comment type="caution">
    <text evidence="7">The sequence shown here is derived from an EMBL/GenBank/DDBJ whole genome shotgun (WGS) entry which is preliminary data.</text>
</comment>
<dbReference type="InterPro" id="IPR001314">
    <property type="entry name" value="Peptidase_S1A"/>
</dbReference>
<dbReference type="InterPro" id="IPR043504">
    <property type="entry name" value="Peptidase_S1_PA_chymotrypsin"/>
</dbReference>
<evidence type="ECO:0000256" key="1">
    <source>
        <dbReference type="ARBA" id="ARBA00023157"/>
    </source>
</evidence>
<dbReference type="InterPro" id="IPR018114">
    <property type="entry name" value="TRYPSIN_HIS"/>
</dbReference>
<accession>A0A821RBS6</accession>
<keyword evidence="5" id="KW-0732">Signal</keyword>
<keyword evidence="3" id="KW-0645">Protease</keyword>
<dbReference type="GO" id="GO:0006508">
    <property type="term" value="P:proteolysis"/>
    <property type="evidence" value="ECO:0007669"/>
    <property type="project" value="UniProtKB-KW"/>
</dbReference>
<name>A0A821RBS6_9NEOP</name>
<reference evidence="7" key="1">
    <citation type="submission" date="2021-02" db="EMBL/GenBank/DDBJ databases">
        <authorList>
            <person name="Steward A R."/>
        </authorList>
    </citation>
    <scope>NUCLEOTIDE SEQUENCE</scope>
</reference>
<evidence type="ECO:0000259" key="6">
    <source>
        <dbReference type="PROSITE" id="PS50240"/>
    </source>
</evidence>
<dbReference type="PROSITE" id="PS50240">
    <property type="entry name" value="TRYPSIN_DOM"/>
    <property type="match status" value="1"/>
</dbReference>
<evidence type="ECO:0000256" key="4">
    <source>
        <dbReference type="SAM" id="Phobius"/>
    </source>
</evidence>
<gene>
    <name evidence="7" type="ORF">PMACD_LOCUS6156</name>
</gene>
<feature type="transmembrane region" description="Helical" evidence="4">
    <location>
        <begin position="295"/>
        <end position="316"/>
    </location>
</feature>
<keyword evidence="4" id="KW-1133">Transmembrane helix</keyword>
<dbReference type="Gene3D" id="2.40.10.10">
    <property type="entry name" value="Trypsin-like serine proteases"/>
    <property type="match status" value="1"/>
</dbReference>
<dbReference type="PANTHER" id="PTHR24256">
    <property type="entry name" value="TRYPTASE-RELATED"/>
    <property type="match status" value="1"/>
</dbReference>
<dbReference type="PROSITE" id="PS00134">
    <property type="entry name" value="TRYPSIN_HIS"/>
    <property type="match status" value="1"/>
</dbReference>
<keyword evidence="1" id="KW-1015">Disulfide bond</keyword>
<feature type="chain" id="PRO_5032382837" description="Peptidase S1 domain-containing protein" evidence="5">
    <location>
        <begin position="17"/>
        <end position="340"/>
    </location>
</feature>
<evidence type="ECO:0000313" key="8">
    <source>
        <dbReference type="Proteomes" id="UP000663880"/>
    </source>
</evidence>